<protein>
    <submittedName>
        <fullName evidence="10">Bifunctional methylenetetrahydrofolate dehydrogenase/methenyltetrahydrofolate cyclohydrolase</fullName>
        <ecNumber evidence="10">3.5.4.9</ecNumber>
    </submittedName>
</protein>
<dbReference type="InterPro" id="IPR020631">
    <property type="entry name" value="THF_DH/CycHdrlase_NAD-bd_dom"/>
</dbReference>
<reference evidence="10" key="1">
    <citation type="submission" date="2023-06" db="EMBL/GenBank/DDBJ databases">
        <title>Survivors Of The Sea: Transcriptome response of Skeletonema marinoi to long-term dormancy.</title>
        <authorList>
            <person name="Pinder M.I.M."/>
            <person name="Kourtchenko O."/>
            <person name="Robertson E.K."/>
            <person name="Larsson T."/>
            <person name="Maumus F."/>
            <person name="Osuna-Cruz C.M."/>
            <person name="Vancaester E."/>
            <person name="Stenow R."/>
            <person name="Vandepoele K."/>
            <person name="Ploug H."/>
            <person name="Bruchert V."/>
            <person name="Godhe A."/>
            <person name="Topel M."/>
        </authorList>
    </citation>
    <scope>NUCLEOTIDE SEQUENCE</scope>
    <source>
        <strain evidence="10">R05AC</strain>
    </source>
</reference>
<dbReference type="Pfam" id="PF02882">
    <property type="entry name" value="THF_DHG_CYH_C"/>
    <property type="match status" value="1"/>
</dbReference>
<dbReference type="FunFam" id="3.40.50.720:FF:000006">
    <property type="entry name" value="Bifunctional protein FolD"/>
    <property type="match status" value="1"/>
</dbReference>
<evidence type="ECO:0000313" key="10">
    <source>
        <dbReference type="EMBL" id="KAK1748400.1"/>
    </source>
</evidence>
<dbReference type="InterPro" id="IPR000672">
    <property type="entry name" value="THF_DH/CycHdrlase"/>
</dbReference>
<accession>A0AAD8YNA0</accession>
<dbReference type="Proteomes" id="UP001224775">
    <property type="component" value="Unassembled WGS sequence"/>
</dbReference>
<dbReference type="HAMAP" id="MF_01576">
    <property type="entry name" value="THF_DHG_CYH"/>
    <property type="match status" value="1"/>
</dbReference>
<dbReference type="GO" id="GO:0035999">
    <property type="term" value="P:tetrahydrofolate interconversion"/>
    <property type="evidence" value="ECO:0007669"/>
    <property type="project" value="TreeGrafter"/>
</dbReference>
<evidence type="ECO:0000256" key="7">
    <source>
        <dbReference type="ARBA" id="ARBA00023268"/>
    </source>
</evidence>
<proteinExistence type="inferred from homology"/>
<evidence type="ECO:0000256" key="5">
    <source>
        <dbReference type="ARBA" id="ARBA00022857"/>
    </source>
</evidence>
<comment type="pathway">
    <text evidence="1">One-carbon metabolism; tetrahydrofolate interconversion.</text>
</comment>
<evidence type="ECO:0000259" key="9">
    <source>
        <dbReference type="Pfam" id="PF02882"/>
    </source>
</evidence>
<dbReference type="SUPFAM" id="SSF53223">
    <property type="entry name" value="Aminoacid dehydrogenase-like, N-terminal domain"/>
    <property type="match status" value="1"/>
</dbReference>
<keyword evidence="3" id="KW-0554">One-carbon metabolism</keyword>
<keyword evidence="4 10" id="KW-0378">Hydrolase</keyword>
<organism evidence="10 11">
    <name type="scientific">Skeletonema marinoi</name>
    <dbReference type="NCBI Taxonomy" id="267567"/>
    <lineage>
        <taxon>Eukaryota</taxon>
        <taxon>Sar</taxon>
        <taxon>Stramenopiles</taxon>
        <taxon>Ochrophyta</taxon>
        <taxon>Bacillariophyta</taxon>
        <taxon>Coscinodiscophyceae</taxon>
        <taxon>Thalassiosirophycidae</taxon>
        <taxon>Thalassiosirales</taxon>
        <taxon>Skeletonemataceae</taxon>
        <taxon>Skeletonema</taxon>
        <taxon>Skeletonema marinoi-dohrnii complex</taxon>
    </lineage>
</organism>
<feature type="domain" description="Tetrahydrofolate dehydrogenase/cyclohydrolase catalytic" evidence="8">
    <location>
        <begin position="48"/>
        <end position="164"/>
    </location>
</feature>
<dbReference type="AlphaFoldDB" id="A0AAD8YNA0"/>
<dbReference type="FunFam" id="3.40.50.10860:FF:000005">
    <property type="entry name" value="C-1-tetrahydrofolate synthase, cytoplasmic, putative"/>
    <property type="match status" value="1"/>
</dbReference>
<dbReference type="GO" id="GO:0004488">
    <property type="term" value="F:methylenetetrahydrofolate dehydrogenase (NADP+) activity"/>
    <property type="evidence" value="ECO:0007669"/>
    <property type="project" value="InterPro"/>
</dbReference>
<gene>
    <name evidence="10" type="ORF">QTG54_000339</name>
</gene>
<evidence type="ECO:0000313" key="11">
    <source>
        <dbReference type="Proteomes" id="UP001224775"/>
    </source>
</evidence>
<dbReference type="GO" id="GO:0005829">
    <property type="term" value="C:cytosol"/>
    <property type="evidence" value="ECO:0007669"/>
    <property type="project" value="TreeGrafter"/>
</dbReference>
<sequence length="364" mass="39586">MVSYSQVATALIISSTSVSSYAFAPPKLSSIAYTSSKINMSTELGKDIDGKSIAAAVREELAQKLSSIPEGESRPGLAVMLVGQRKDSQTYVRMKQKACSDCGMQSFLEEYPNVDEVTEEALLEKIAEWNNDPKVHGILVQLPLPEKIDEATILKAVNPEKDVDGLHPANTAALFNTATHAGAAKLNWKDFSSLPFHIPCTPQGCIELLDRIGMDIEGKNAVVIGRSNLVGLPVSMLLLHRNATVTIVHSRTKDTENVVKQADIVVAAVGRAHMVPKSWLKEGCTVIDVGINSVDAPDTKRGYRLVGDVNYAEAKEVAGWITPVPGGVGPMTIAMLLRNTLNSWKRKEEEEVFRKRFLGNSDAY</sequence>
<dbReference type="PRINTS" id="PR00085">
    <property type="entry name" value="THFDHDRGNASE"/>
</dbReference>
<keyword evidence="11" id="KW-1185">Reference proteome</keyword>
<dbReference type="Pfam" id="PF00763">
    <property type="entry name" value="THF_DHG_CYH"/>
    <property type="match status" value="1"/>
</dbReference>
<evidence type="ECO:0000256" key="6">
    <source>
        <dbReference type="ARBA" id="ARBA00023002"/>
    </source>
</evidence>
<feature type="domain" description="Tetrahydrofolate dehydrogenase/cyclohydrolase NAD(P)-binding" evidence="9">
    <location>
        <begin position="199"/>
        <end position="347"/>
    </location>
</feature>
<dbReference type="PROSITE" id="PS00767">
    <property type="entry name" value="THF_DHG_CYH_2"/>
    <property type="match status" value="1"/>
</dbReference>
<dbReference type="SUPFAM" id="SSF51735">
    <property type="entry name" value="NAD(P)-binding Rossmann-fold domains"/>
    <property type="match status" value="1"/>
</dbReference>
<dbReference type="EC" id="3.5.4.9" evidence="10"/>
<dbReference type="InterPro" id="IPR046346">
    <property type="entry name" value="Aminoacid_DH-like_N_sf"/>
</dbReference>
<dbReference type="InterPro" id="IPR036291">
    <property type="entry name" value="NAD(P)-bd_dom_sf"/>
</dbReference>
<dbReference type="GO" id="GO:0004477">
    <property type="term" value="F:methenyltetrahydrofolate cyclohydrolase activity"/>
    <property type="evidence" value="ECO:0007669"/>
    <property type="project" value="UniProtKB-EC"/>
</dbReference>
<dbReference type="Gene3D" id="3.40.50.720">
    <property type="entry name" value="NAD(P)-binding Rossmann-like Domain"/>
    <property type="match status" value="1"/>
</dbReference>
<dbReference type="Gene3D" id="3.40.50.10860">
    <property type="entry name" value="Leucine Dehydrogenase, chain A, domain 1"/>
    <property type="match status" value="1"/>
</dbReference>
<comment type="caution">
    <text evidence="10">The sequence shown here is derived from an EMBL/GenBank/DDBJ whole genome shotgun (WGS) entry which is preliminary data.</text>
</comment>
<evidence type="ECO:0000256" key="2">
    <source>
        <dbReference type="ARBA" id="ARBA00011738"/>
    </source>
</evidence>
<evidence type="ECO:0000256" key="1">
    <source>
        <dbReference type="ARBA" id="ARBA00004777"/>
    </source>
</evidence>
<dbReference type="EMBL" id="JATAAI010000001">
    <property type="protein sequence ID" value="KAK1748400.1"/>
    <property type="molecule type" value="Genomic_DNA"/>
</dbReference>
<keyword evidence="5" id="KW-0521">NADP</keyword>
<evidence type="ECO:0000259" key="8">
    <source>
        <dbReference type="Pfam" id="PF00763"/>
    </source>
</evidence>
<comment type="subunit">
    <text evidence="2">Homodimer.</text>
</comment>
<evidence type="ECO:0000256" key="3">
    <source>
        <dbReference type="ARBA" id="ARBA00022563"/>
    </source>
</evidence>
<dbReference type="PANTHER" id="PTHR48099:SF5">
    <property type="entry name" value="C-1-TETRAHYDROFOLATE SYNTHASE, CYTOPLASMIC"/>
    <property type="match status" value="1"/>
</dbReference>
<keyword evidence="7" id="KW-0511">Multifunctional enzyme</keyword>
<dbReference type="InterPro" id="IPR020867">
    <property type="entry name" value="THF_DH/CycHdrlase_CS"/>
</dbReference>
<dbReference type="InterPro" id="IPR020630">
    <property type="entry name" value="THF_DH/CycHdrlase_cat_dom"/>
</dbReference>
<name>A0AAD8YNA0_9STRA</name>
<dbReference type="PANTHER" id="PTHR48099">
    <property type="entry name" value="C-1-TETRAHYDROFOLATE SYNTHASE, CYTOPLASMIC-RELATED"/>
    <property type="match status" value="1"/>
</dbReference>
<dbReference type="CDD" id="cd01080">
    <property type="entry name" value="NAD_bind_m-THF_DH_Cyclohyd"/>
    <property type="match status" value="1"/>
</dbReference>
<evidence type="ECO:0000256" key="4">
    <source>
        <dbReference type="ARBA" id="ARBA00022801"/>
    </source>
</evidence>
<keyword evidence="6" id="KW-0560">Oxidoreductase</keyword>